<keyword evidence="2" id="KW-1185">Reference proteome</keyword>
<name>A0A369KA42_HYPMA</name>
<gene>
    <name evidence="1" type="ORF">Hypma_013964</name>
</gene>
<protein>
    <submittedName>
        <fullName evidence="1">Uncharacterized protein</fullName>
    </submittedName>
</protein>
<dbReference type="InterPro" id="IPR027796">
    <property type="entry name" value="OTT_1508_deam-like"/>
</dbReference>
<reference evidence="1" key="1">
    <citation type="submission" date="2018-04" db="EMBL/GenBank/DDBJ databases">
        <title>Whole genome sequencing of Hypsizygus marmoreus.</title>
        <authorList>
            <person name="Choi I.-G."/>
            <person name="Min B."/>
            <person name="Kim J.-G."/>
            <person name="Kim S."/>
            <person name="Oh Y.-L."/>
            <person name="Kong W.-S."/>
            <person name="Park H."/>
            <person name="Jeong J."/>
            <person name="Song E.-S."/>
        </authorList>
    </citation>
    <scope>NUCLEOTIDE SEQUENCE [LARGE SCALE GENOMIC DNA]</scope>
    <source>
        <strain evidence="1">51987-8</strain>
    </source>
</reference>
<dbReference type="InParanoid" id="A0A369KA42"/>
<dbReference type="OrthoDB" id="2867883at2759"/>
<dbReference type="AlphaFoldDB" id="A0A369KA42"/>
<evidence type="ECO:0000313" key="1">
    <source>
        <dbReference type="EMBL" id="RDB29717.1"/>
    </source>
</evidence>
<evidence type="ECO:0000313" key="2">
    <source>
        <dbReference type="Proteomes" id="UP000076154"/>
    </source>
</evidence>
<accession>A0A369KA42</accession>
<dbReference type="Proteomes" id="UP000076154">
    <property type="component" value="Unassembled WGS sequence"/>
</dbReference>
<proteinExistence type="predicted"/>
<dbReference type="Pfam" id="PF14441">
    <property type="entry name" value="OTT_1508_deam"/>
    <property type="match status" value="1"/>
</dbReference>
<organism evidence="1 2">
    <name type="scientific">Hypsizygus marmoreus</name>
    <name type="common">White beech mushroom</name>
    <name type="synonym">Agaricus marmoreus</name>
    <dbReference type="NCBI Taxonomy" id="39966"/>
    <lineage>
        <taxon>Eukaryota</taxon>
        <taxon>Fungi</taxon>
        <taxon>Dikarya</taxon>
        <taxon>Basidiomycota</taxon>
        <taxon>Agaricomycotina</taxon>
        <taxon>Agaricomycetes</taxon>
        <taxon>Agaricomycetidae</taxon>
        <taxon>Agaricales</taxon>
        <taxon>Tricholomatineae</taxon>
        <taxon>Lyophyllaceae</taxon>
        <taxon>Hypsizygus</taxon>
    </lineage>
</organism>
<dbReference type="EMBL" id="LUEZ02000009">
    <property type="protein sequence ID" value="RDB29717.1"/>
    <property type="molecule type" value="Genomic_DNA"/>
</dbReference>
<sequence>MTVKGRKKISHIAPKQNLQNMQVDFLVGLRIMEQLGKRRPSPHDTVHERDDELIKILNWFTLCLVSDSSLPYHDIACTMSAVPGLVTVYFTKGSAHPPNKHDHESVSLFLGTLHKVLADDLDSTAALQNFLSMLAVKTFPEVYRKLALIGTTEGNDPRRTYDRFCGLVDTWRKCRPQGEESSGLVVIAQNVRGSAEYATELLMECVLNLMCLEPVAHPADVDAKNAYMLPVLEACTLVTASTFFHDLVQSDSAFRVSLEINDVLFLHELLKRIIAVARYRSGCAAFAGRGIQNLKDILGKEGIANFVTGKGGIVVSWISRRHSRPYRLYHWPTSPHAEIMQLLELETLAIDDLDDELREYIARTEPVTKMWKKGGAVTPVLHCELQMILYLEKHGISVVGNSIGMNQPPCWACHCYMKKRKSVPESVQWTMSHTTGRPRGYWRIPPGNPDMAVLVLRALDKKVEHAVEEYAYECYP</sequence>
<comment type="caution">
    <text evidence="1">The sequence shown here is derived from an EMBL/GenBank/DDBJ whole genome shotgun (WGS) entry which is preliminary data.</text>
</comment>